<protein>
    <submittedName>
        <fullName evidence="1">31592_t:CDS:1</fullName>
    </submittedName>
</protein>
<proteinExistence type="predicted"/>
<evidence type="ECO:0000313" key="2">
    <source>
        <dbReference type="Proteomes" id="UP000789920"/>
    </source>
</evidence>
<sequence>LEKDNRHEFTLAYTKVILKVLLDHNSTIKEEYYIKELKAKIDLNTEF</sequence>
<keyword evidence="2" id="KW-1185">Reference proteome</keyword>
<dbReference type="Proteomes" id="UP000789920">
    <property type="component" value="Unassembled WGS sequence"/>
</dbReference>
<accession>A0ACA9RV74</accession>
<organism evidence="1 2">
    <name type="scientific">Racocetra persica</name>
    <dbReference type="NCBI Taxonomy" id="160502"/>
    <lineage>
        <taxon>Eukaryota</taxon>
        <taxon>Fungi</taxon>
        <taxon>Fungi incertae sedis</taxon>
        <taxon>Mucoromycota</taxon>
        <taxon>Glomeromycotina</taxon>
        <taxon>Glomeromycetes</taxon>
        <taxon>Diversisporales</taxon>
        <taxon>Gigasporaceae</taxon>
        <taxon>Racocetra</taxon>
    </lineage>
</organism>
<feature type="non-terminal residue" evidence="1">
    <location>
        <position position="1"/>
    </location>
</feature>
<evidence type="ECO:0000313" key="1">
    <source>
        <dbReference type="EMBL" id="CAG8812921.1"/>
    </source>
</evidence>
<gene>
    <name evidence="1" type="ORF">RPERSI_LOCUS23645</name>
</gene>
<reference evidence="1" key="1">
    <citation type="submission" date="2021-06" db="EMBL/GenBank/DDBJ databases">
        <authorList>
            <person name="Kallberg Y."/>
            <person name="Tangrot J."/>
            <person name="Rosling A."/>
        </authorList>
    </citation>
    <scope>NUCLEOTIDE SEQUENCE</scope>
    <source>
        <strain evidence="1">MA461A</strain>
    </source>
</reference>
<comment type="caution">
    <text evidence="1">The sequence shown here is derived from an EMBL/GenBank/DDBJ whole genome shotgun (WGS) entry which is preliminary data.</text>
</comment>
<name>A0ACA9RV74_9GLOM</name>
<dbReference type="EMBL" id="CAJVQC010074263">
    <property type="protein sequence ID" value="CAG8812921.1"/>
    <property type="molecule type" value="Genomic_DNA"/>
</dbReference>